<dbReference type="InterPro" id="IPR015797">
    <property type="entry name" value="NUDIX_hydrolase-like_dom_sf"/>
</dbReference>
<organism evidence="2 3">
    <name type="scientific">Nocardioides zeae</name>
    <dbReference type="NCBI Taxonomy" id="1457234"/>
    <lineage>
        <taxon>Bacteria</taxon>
        <taxon>Bacillati</taxon>
        <taxon>Actinomycetota</taxon>
        <taxon>Actinomycetes</taxon>
        <taxon>Propionibacteriales</taxon>
        <taxon>Nocardioidaceae</taxon>
        <taxon>Nocardioides</taxon>
    </lineage>
</organism>
<dbReference type="SUPFAM" id="SSF55811">
    <property type="entry name" value="Nudix"/>
    <property type="match status" value="1"/>
</dbReference>
<comment type="caution">
    <text evidence="2">The sequence shown here is derived from an EMBL/GenBank/DDBJ whole genome shotgun (WGS) entry which is preliminary data.</text>
</comment>
<dbReference type="RefSeq" id="WP_163773611.1">
    <property type="nucleotide sequence ID" value="NZ_JAAGXA010000014.1"/>
</dbReference>
<feature type="domain" description="Nudix hydrolase" evidence="1">
    <location>
        <begin position="40"/>
        <end position="177"/>
    </location>
</feature>
<proteinExistence type="predicted"/>
<accession>A0A6P0HP60</accession>
<protein>
    <submittedName>
        <fullName evidence="2">NUDIX hydrolase</fullName>
    </submittedName>
</protein>
<dbReference type="InterPro" id="IPR000086">
    <property type="entry name" value="NUDIX_hydrolase_dom"/>
</dbReference>
<dbReference type="Proteomes" id="UP000468687">
    <property type="component" value="Unassembled WGS sequence"/>
</dbReference>
<sequence>MGRWQRVGGRVVHENPWMVVTQDDVVRPDGTPGEYGVVTVRSDAVFVVAVDGPPGAEEVVLVRCDRYTTGEGWEVPAGGADGDDLLAGARRELAEEAGLRAERWRDLGPVTSLNGICRAPGRVFLAQDLAPVAPGDGSGVAHEQALEGISEVRRVPWPELMGMLARGEVPDGETLAALMLAAVALGRVS</sequence>
<gene>
    <name evidence="2" type="ORF">G3T38_17320</name>
</gene>
<name>A0A6P0HP60_9ACTN</name>
<dbReference type="EMBL" id="JAAGXA010000014">
    <property type="protein sequence ID" value="NEN80027.1"/>
    <property type="molecule type" value="Genomic_DNA"/>
</dbReference>
<keyword evidence="3" id="KW-1185">Reference proteome</keyword>
<dbReference type="AlphaFoldDB" id="A0A6P0HP60"/>
<dbReference type="Pfam" id="PF00293">
    <property type="entry name" value="NUDIX"/>
    <property type="match status" value="1"/>
</dbReference>
<evidence type="ECO:0000313" key="3">
    <source>
        <dbReference type="Proteomes" id="UP000468687"/>
    </source>
</evidence>
<dbReference type="Gene3D" id="3.90.79.10">
    <property type="entry name" value="Nucleoside Triphosphate Pyrophosphohydrolase"/>
    <property type="match status" value="1"/>
</dbReference>
<dbReference type="GO" id="GO:0016787">
    <property type="term" value="F:hydrolase activity"/>
    <property type="evidence" value="ECO:0007669"/>
    <property type="project" value="UniProtKB-KW"/>
</dbReference>
<keyword evidence="2" id="KW-0378">Hydrolase</keyword>
<evidence type="ECO:0000259" key="1">
    <source>
        <dbReference type="PROSITE" id="PS51462"/>
    </source>
</evidence>
<evidence type="ECO:0000313" key="2">
    <source>
        <dbReference type="EMBL" id="NEN80027.1"/>
    </source>
</evidence>
<dbReference type="PROSITE" id="PS51462">
    <property type="entry name" value="NUDIX"/>
    <property type="match status" value="1"/>
</dbReference>
<reference evidence="2 3" key="1">
    <citation type="journal article" date="2014" name="Int. J. Syst. Evol. Microbiol.">
        <title>Nocardioides zeae sp. nov., isolated from the stem of Zea mays.</title>
        <authorList>
            <person name="Glaeser S.P."/>
            <person name="McInroy J.A."/>
            <person name="Busse H.J."/>
            <person name="Kampfer P."/>
        </authorList>
    </citation>
    <scope>NUCLEOTIDE SEQUENCE [LARGE SCALE GENOMIC DNA]</scope>
    <source>
        <strain evidence="2 3">JCM 30728</strain>
    </source>
</reference>